<feature type="domain" description="Reverse transcriptase" evidence="7">
    <location>
        <begin position="11"/>
        <end position="91"/>
    </location>
</feature>
<feature type="domain" description="Reverse transcriptase RNase H-like" evidence="8">
    <location>
        <begin position="181"/>
        <end position="240"/>
    </location>
</feature>
<dbReference type="InterPro" id="IPR043128">
    <property type="entry name" value="Rev_trsase/Diguanyl_cyclase"/>
</dbReference>
<dbReference type="SUPFAM" id="SSF56672">
    <property type="entry name" value="DNA/RNA polymerases"/>
    <property type="match status" value="1"/>
</dbReference>
<dbReference type="InterPro" id="IPR000477">
    <property type="entry name" value="RT_dom"/>
</dbReference>
<dbReference type="Proteomes" id="UP000257109">
    <property type="component" value="Unassembled WGS sequence"/>
</dbReference>
<evidence type="ECO:0000256" key="4">
    <source>
        <dbReference type="ARBA" id="ARBA00022759"/>
    </source>
</evidence>
<evidence type="ECO:0000256" key="5">
    <source>
        <dbReference type="ARBA" id="ARBA00022801"/>
    </source>
</evidence>
<evidence type="ECO:0000259" key="8">
    <source>
        <dbReference type="Pfam" id="PF17917"/>
    </source>
</evidence>
<feature type="non-terminal residue" evidence="9">
    <location>
        <position position="1"/>
    </location>
</feature>
<protein>
    <submittedName>
        <fullName evidence="9">Retrovirus-related Pol polyprotein from transposon 17.6</fullName>
    </submittedName>
</protein>
<name>A0A371H116_MUCPR</name>
<dbReference type="PANTHER" id="PTHR35046">
    <property type="entry name" value="ZINC KNUCKLE (CCHC-TYPE) FAMILY PROTEIN"/>
    <property type="match status" value="1"/>
</dbReference>
<dbReference type="OrthoDB" id="415724at2759"/>
<dbReference type="Pfam" id="PF00078">
    <property type="entry name" value="RVT_1"/>
    <property type="match status" value="1"/>
</dbReference>
<dbReference type="CDD" id="cd09274">
    <property type="entry name" value="RNase_HI_RT_Ty3"/>
    <property type="match status" value="1"/>
</dbReference>
<proteinExistence type="predicted"/>
<gene>
    <name evidence="9" type="primary">pol</name>
    <name evidence="9" type="ORF">CR513_20842</name>
</gene>
<dbReference type="GO" id="GO:0004519">
    <property type="term" value="F:endonuclease activity"/>
    <property type="evidence" value="ECO:0007669"/>
    <property type="project" value="UniProtKB-KW"/>
</dbReference>
<evidence type="ECO:0000259" key="7">
    <source>
        <dbReference type="Pfam" id="PF00078"/>
    </source>
</evidence>
<dbReference type="InterPro" id="IPR041373">
    <property type="entry name" value="RT_RNaseH"/>
</dbReference>
<dbReference type="EMBL" id="QJKJ01003877">
    <property type="protein sequence ID" value="RDX96487.1"/>
    <property type="molecule type" value="Genomic_DNA"/>
</dbReference>
<accession>A0A371H116</accession>
<keyword evidence="3" id="KW-0540">Nuclease</keyword>
<keyword evidence="2" id="KW-0548">Nucleotidyltransferase</keyword>
<dbReference type="GO" id="GO:0016787">
    <property type="term" value="F:hydrolase activity"/>
    <property type="evidence" value="ECO:0007669"/>
    <property type="project" value="UniProtKB-KW"/>
</dbReference>
<keyword evidence="5" id="KW-0378">Hydrolase</keyword>
<organism evidence="9 10">
    <name type="scientific">Mucuna pruriens</name>
    <name type="common">Velvet bean</name>
    <name type="synonym">Dolichos pruriens</name>
    <dbReference type="NCBI Taxonomy" id="157652"/>
    <lineage>
        <taxon>Eukaryota</taxon>
        <taxon>Viridiplantae</taxon>
        <taxon>Streptophyta</taxon>
        <taxon>Embryophyta</taxon>
        <taxon>Tracheophyta</taxon>
        <taxon>Spermatophyta</taxon>
        <taxon>Magnoliopsida</taxon>
        <taxon>eudicotyledons</taxon>
        <taxon>Gunneridae</taxon>
        <taxon>Pentapetalae</taxon>
        <taxon>rosids</taxon>
        <taxon>fabids</taxon>
        <taxon>Fabales</taxon>
        <taxon>Fabaceae</taxon>
        <taxon>Papilionoideae</taxon>
        <taxon>50 kb inversion clade</taxon>
        <taxon>NPAAA clade</taxon>
        <taxon>indigoferoid/millettioid clade</taxon>
        <taxon>Phaseoleae</taxon>
        <taxon>Mucuna</taxon>
    </lineage>
</organism>
<dbReference type="GO" id="GO:0003964">
    <property type="term" value="F:RNA-directed DNA polymerase activity"/>
    <property type="evidence" value="ECO:0007669"/>
    <property type="project" value="UniProtKB-KW"/>
</dbReference>
<evidence type="ECO:0000313" key="10">
    <source>
        <dbReference type="Proteomes" id="UP000257109"/>
    </source>
</evidence>
<evidence type="ECO:0000256" key="1">
    <source>
        <dbReference type="ARBA" id="ARBA00022679"/>
    </source>
</evidence>
<dbReference type="PANTHER" id="PTHR35046:SF9">
    <property type="entry name" value="RNA-DIRECTED DNA POLYMERASE"/>
    <property type="match status" value="1"/>
</dbReference>
<evidence type="ECO:0000256" key="3">
    <source>
        <dbReference type="ARBA" id="ARBA00022722"/>
    </source>
</evidence>
<comment type="caution">
    <text evidence="9">The sequence shown here is derived from an EMBL/GenBank/DDBJ whole genome shotgun (WGS) entry which is preliminary data.</text>
</comment>
<keyword evidence="6" id="KW-0695">RNA-directed DNA polymerase</keyword>
<keyword evidence="10" id="KW-1185">Reference proteome</keyword>
<dbReference type="Gene3D" id="3.30.70.270">
    <property type="match status" value="2"/>
</dbReference>
<sequence length="342" mass="39740">MENNLQDQICLYEWLVMLFGLTNDLSRFIRLMNHVLRSLIGCYVVVYFDDILVYSTCEDYHVVLVKDVLQLLEYVVGSQGVRVDKEKGKAIQSWPTPINMSDVRSFHGLSNFYRCFVKDFSSITTPLNEIIKKMLQEKKSLPKLKDSLSNGLILALLNFHKYFELECDVSNVGVRAPNCLFIEKLKGVQLNYSTYDKELYALVRALQFILHSDHESLKHLMGQHKLNMRHAKWVEFLEEFPYVIKHKQGKANIVDDALCRRYTLLAMLKTKMLGFESLKDLYMGDDDFKEAYELCANSANGGFFRHEGFLFKENRLCVLRSSIREFLVREVHEGGLMGHFGE</sequence>
<dbReference type="AlphaFoldDB" id="A0A371H116"/>
<dbReference type="Pfam" id="PF17917">
    <property type="entry name" value="RT_RNaseH"/>
    <property type="match status" value="1"/>
</dbReference>
<evidence type="ECO:0000256" key="6">
    <source>
        <dbReference type="ARBA" id="ARBA00022918"/>
    </source>
</evidence>
<evidence type="ECO:0000313" key="9">
    <source>
        <dbReference type="EMBL" id="RDX96487.1"/>
    </source>
</evidence>
<keyword evidence="1" id="KW-0808">Transferase</keyword>
<reference evidence="9" key="1">
    <citation type="submission" date="2018-05" db="EMBL/GenBank/DDBJ databases">
        <title>Draft genome of Mucuna pruriens seed.</title>
        <authorList>
            <person name="Nnadi N.E."/>
            <person name="Vos R."/>
            <person name="Hasami M.H."/>
            <person name="Devisetty U.K."/>
            <person name="Aguiy J.C."/>
        </authorList>
    </citation>
    <scope>NUCLEOTIDE SEQUENCE [LARGE SCALE GENOMIC DNA]</scope>
    <source>
        <strain evidence="9">JCA_2017</strain>
    </source>
</reference>
<keyword evidence="4" id="KW-0255">Endonuclease</keyword>
<evidence type="ECO:0000256" key="2">
    <source>
        <dbReference type="ARBA" id="ARBA00022695"/>
    </source>
</evidence>
<dbReference type="InterPro" id="IPR043502">
    <property type="entry name" value="DNA/RNA_pol_sf"/>
</dbReference>